<proteinExistence type="predicted"/>
<keyword evidence="1" id="KW-0238">DNA-binding</keyword>
<dbReference type="Proteomes" id="UP000663855">
    <property type="component" value="Unassembled WGS sequence"/>
</dbReference>
<evidence type="ECO:0000256" key="1">
    <source>
        <dbReference type="ARBA" id="ARBA00023125"/>
    </source>
</evidence>
<gene>
    <name evidence="4" type="ORF">CJN711_LOCUS11221</name>
</gene>
<dbReference type="EMBL" id="CAJNOV010004731">
    <property type="protein sequence ID" value="CAF1185302.1"/>
    <property type="molecule type" value="Genomic_DNA"/>
</dbReference>
<dbReference type="AlphaFoldDB" id="A0A814V9Y8"/>
<comment type="caution">
    <text evidence="4">The sequence shown here is derived from an EMBL/GenBank/DDBJ whole genome shotgun (WGS) entry which is preliminary data.</text>
</comment>
<protein>
    <recommendedName>
        <fullName evidence="3">Replication protein A OB domain-containing protein</fullName>
    </recommendedName>
</protein>
<feature type="domain" description="Replication protein A OB" evidence="3">
    <location>
        <begin position="242"/>
        <end position="335"/>
    </location>
</feature>
<dbReference type="Pfam" id="PF16900">
    <property type="entry name" value="REPA_OB_2"/>
    <property type="match status" value="1"/>
</dbReference>
<sequence length="338" mass="38717">MDIPQSVIEMYEKLCNNISNQSNNEVSVIVLNDSVNNAEHEEDNSDNNVIYDISDMYENTDQNQDNNNHENNEQNNSNEHYETTDDTLQTVQTRTITYHLISQSYDNALNSVVILDTQSKLIKIDQINIDIDFPWKLHAIVSCKHPKRTFSNLNGEGEISTFDLVDNTSAINLIAFNLDSYIMSNKLIEGQSYEFDGLSIRSVDDLYKKLPHEFQLMVNKTTTVREITMSFNYELTYNFINLNQIETLPINSIIDVEVTVLRDYGITAGNTNGNSWVRREIHVAQDGVHIKLTLWNEQAKTIPKSIIQKTLKIKNIKVDFFNGSRTLVTLANTRIAII</sequence>
<evidence type="ECO:0000313" key="5">
    <source>
        <dbReference type="Proteomes" id="UP000663855"/>
    </source>
</evidence>
<dbReference type="GO" id="GO:0003677">
    <property type="term" value="F:DNA binding"/>
    <property type="evidence" value="ECO:0007669"/>
    <property type="project" value="UniProtKB-KW"/>
</dbReference>
<dbReference type="Gene3D" id="2.40.50.140">
    <property type="entry name" value="Nucleic acid-binding proteins"/>
    <property type="match status" value="2"/>
</dbReference>
<organism evidence="4 5">
    <name type="scientific">Rotaria magnacalcarata</name>
    <dbReference type="NCBI Taxonomy" id="392030"/>
    <lineage>
        <taxon>Eukaryota</taxon>
        <taxon>Metazoa</taxon>
        <taxon>Spiralia</taxon>
        <taxon>Gnathifera</taxon>
        <taxon>Rotifera</taxon>
        <taxon>Eurotatoria</taxon>
        <taxon>Bdelloidea</taxon>
        <taxon>Philodinida</taxon>
        <taxon>Philodinidae</taxon>
        <taxon>Rotaria</taxon>
    </lineage>
</organism>
<feature type="region of interest" description="Disordered" evidence="2">
    <location>
        <begin position="59"/>
        <end position="84"/>
    </location>
</feature>
<evidence type="ECO:0000256" key="2">
    <source>
        <dbReference type="SAM" id="MobiDB-lite"/>
    </source>
</evidence>
<dbReference type="InterPro" id="IPR012340">
    <property type="entry name" value="NA-bd_OB-fold"/>
</dbReference>
<evidence type="ECO:0000259" key="3">
    <source>
        <dbReference type="Pfam" id="PF16900"/>
    </source>
</evidence>
<dbReference type="SUPFAM" id="SSF50249">
    <property type="entry name" value="Nucleic acid-binding proteins"/>
    <property type="match status" value="2"/>
</dbReference>
<reference evidence="4" key="1">
    <citation type="submission" date="2021-02" db="EMBL/GenBank/DDBJ databases">
        <authorList>
            <person name="Nowell W R."/>
        </authorList>
    </citation>
    <scope>NUCLEOTIDE SEQUENCE</scope>
</reference>
<evidence type="ECO:0000313" key="4">
    <source>
        <dbReference type="EMBL" id="CAF1185302.1"/>
    </source>
</evidence>
<dbReference type="InterPro" id="IPR031657">
    <property type="entry name" value="REPA_OB_2"/>
</dbReference>
<name>A0A814V9Y8_9BILA</name>
<accession>A0A814V9Y8</accession>